<organism evidence="3 4">
    <name type="scientific">Rhodomicrobium vannielii (strain ATCC 17100 / DSM 162 / LMG 4299 / NCIMB 10020 / ATH 3.1.1)</name>
    <dbReference type="NCBI Taxonomy" id="648757"/>
    <lineage>
        <taxon>Bacteria</taxon>
        <taxon>Pseudomonadati</taxon>
        <taxon>Pseudomonadota</taxon>
        <taxon>Alphaproteobacteria</taxon>
        <taxon>Hyphomicrobiales</taxon>
        <taxon>Hyphomicrobiaceae</taxon>
        <taxon>Rhodomicrobium</taxon>
    </lineage>
</organism>
<proteinExistence type="predicted"/>
<feature type="compositionally biased region" description="Basic and acidic residues" evidence="1">
    <location>
        <begin position="21"/>
        <end position="32"/>
    </location>
</feature>
<accession>E3HZR8</accession>
<keyword evidence="2" id="KW-0472">Membrane</keyword>
<dbReference type="HOGENOM" id="CLU_2603768_0_0_5"/>
<keyword evidence="2" id="KW-1133">Transmembrane helix</keyword>
<evidence type="ECO:0000256" key="2">
    <source>
        <dbReference type="SAM" id="Phobius"/>
    </source>
</evidence>
<sequence>MTDPTPHTTHRPHHHAHHETRHNEEKAARFESGDFPGEPPLRKRRGFGRPHALVVIGTALSLVALAGFILIPYLYKASG</sequence>
<dbReference type="EMBL" id="CP002292">
    <property type="protein sequence ID" value="ADP72178.1"/>
    <property type="molecule type" value="Genomic_DNA"/>
</dbReference>
<feature type="transmembrane region" description="Helical" evidence="2">
    <location>
        <begin position="52"/>
        <end position="75"/>
    </location>
</feature>
<evidence type="ECO:0000313" key="4">
    <source>
        <dbReference type="Proteomes" id="UP000001399"/>
    </source>
</evidence>
<evidence type="ECO:0000313" key="3">
    <source>
        <dbReference type="EMBL" id="ADP72178.1"/>
    </source>
</evidence>
<gene>
    <name evidence="3" type="ordered locus">Rvan_2974</name>
</gene>
<dbReference type="AlphaFoldDB" id="E3HZR8"/>
<evidence type="ECO:0000256" key="1">
    <source>
        <dbReference type="SAM" id="MobiDB-lite"/>
    </source>
</evidence>
<dbReference type="Proteomes" id="UP000001399">
    <property type="component" value="Chromosome"/>
</dbReference>
<keyword evidence="2" id="KW-0812">Transmembrane</keyword>
<dbReference type="KEGG" id="rva:Rvan_2974"/>
<feature type="compositionally biased region" description="Basic residues" evidence="1">
    <location>
        <begin position="8"/>
        <end position="20"/>
    </location>
</feature>
<dbReference type="RefSeq" id="WP_013420547.1">
    <property type="nucleotide sequence ID" value="NC_014664.1"/>
</dbReference>
<feature type="region of interest" description="Disordered" evidence="1">
    <location>
        <begin position="1"/>
        <end position="44"/>
    </location>
</feature>
<name>E3HZR8_RHOVT</name>
<dbReference type="OrthoDB" id="7961195at2"/>
<keyword evidence="4" id="KW-1185">Reference proteome</keyword>
<protein>
    <submittedName>
        <fullName evidence="3">Uncharacterized protein</fullName>
    </submittedName>
</protein>
<reference evidence="4" key="1">
    <citation type="journal article" date="2011" name="J. Bacteriol.">
        <title>Genome sequences of eight morphologically diverse alphaproteobacteria.</title>
        <authorList>
            <consortium name="US DOE Joint Genome Institute"/>
            <person name="Brown P.J."/>
            <person name="Kysela D.T."/>
            <person name="Buechlein A."/>
            <person name="Hemmerich C."/>
            <person name="Brun Y.V."/>
        </authorList>
    </citation>
    <scope>NUCLEOTIDE SEQUENCE [LARGE SCALE GENOMIC DNA]</scope>
    <source>
        <strain evidence="4">ATCC 17100 / ATH 3.1.1 / DSM 162 / LMG 4299</strain>
    </source>
</reference>